<gene>
    <name evidence="1" type="ORF">FPE_LOCUS22077</name>
</gene>
<keyword evidence="2" id="KW-1185">Reference proteome</keyword>
<dbReference type="InterPro" id="IPR004158">
    <property type="entry name" value="DUF247_pln"/>
</dbReference>
<accession>A0AAD1ZSA6</accession>
<proteinExistence type="predicted"/>
<protein>
    <submittedName>
        <fullName evidence="1">Uncharacterized protein</fullName>
    </submittedName>
</protein>
<evidence type="ECO:0000313" key="2">
    <source>
        <dbReference type="Proteomes" id="UP000834106"/>
    </source>
</evidence>
<organism evidence="1 2">
    <name type="scientific">Fraxinus pennsylvanica</name>
    <dbReference type="NCBI Taxonomy" id="56036"/>
    <lineage>
        <taxon>Eukaryota</taxon>
        <taxon>Viridiplantae</taxon>
        <taxon>Streptophyta</taxon>
        <taxon>Embryophyta</taxon>
        <taxon>Tracheophyta</taxon>
        <taxon>Spermatophyta</taxon>
        <taxon>Magnoliopsida</taxon>
        <taxon>eudicotyledons</taxon>
        <taxon>Gunneridae</taxon>
        <taxon>Pentapetalae</taxon>
        <taxon>asterids</taxon>
        <taxon>lamiids</taxon>
        <taxon>Lamiales</taxon>
        <taxon>Oleaceae</taxon>
        <taxon>Oleeae</taxon>
        <taxon>Fraxinus</taxon>
    </lineage>
</organism>
<dbReference type="Proteomes" id="UP000834106">
    <property type="component" value="Chromosome 13"/>
</dbReference>
<dbReference type="PANTHER" id="PTHR31170">
    <property type="entry name" value="BNAC04G53230D PROTEIN"/>
    <property type="match status" value="1"/>
</dbReference>
<dbReference type="AlphaFoldDB" id="A0AAD1ZSA6"/>
<dbReference type="EMBL" id="OU503048">
    <property type="protein sequence ID" value="CAI9774647.1"/>
    <property type="molecule type" value="Genomic_DNA"/>
</dbReference>
<sequence>MSETGAHSFTINIDKILKSSSLTPSEPSMFRVGDHLRSINPEAYDPEIIAFGPFHRVPREDLPEILLVNALHLVGIVHDIQCSSFATVVSPMDAGNPCKVANINSVVELKEVGISIQKSAYHSLLRIEFENKAMKIAE</sequence>
<evidence type="ECO:0000313" key="1">
    <source>
        <dbReference type="EMBL" id="CAI9774647.1"/>
    </source>
</evidence>
<reference evidence="1" key="1">
    <citation type="submission" date="2023-05" db="EMBL/GenBank/DDBJ databases">
        <authorList>
            <person name="Huff M."/>
        </authorList>
    </citation>
    <scope>NUCLEOTIDE SEQUENCE</scope>
</reference>
<name>A0AAD1ZSA6_9LAMI</name>